<dbReference type="RefSeq" id="WP_188906450.1">
    <property type="nucleotide sequence ID" value="NZ_BMIQ01000001.1"/>
</dbReference>
<dbReference type="EMBL" id="BMIQ01000001">
    <property type="protein sequence ID" value="GGD87575.1"/>
    <property type="molecule type" value="Genomic_DNA"/>
</dbReference>
<dbReference type="SUPFAM" id="SSF56112">
    <property type="entry name" value="Protein kinase-like (PK-like)"/>
    <property type="match status" value="1"/>
</dbReference>
<comment type="caution">
    <text evidence="5">The sequence shown here is derived from an EMBL/GenBank/DDBJ whole genome shotgun (WGS) entry which is preliminary data.</text>
</comment>
<evidence type="ECO:0000313" key="6">
    <source>
        <dbReference type="Proteomes" id="UP000644699"/>
    </source>
</evidence>
<dbReference type="GO" id="GO:0004672">
    <property type="term" value="F:protein kinase activity"/>
    <property type="evidence" value="ECO:0007669"/>
    <property type="project" value="InterPro"/>
</dbReference>
<evidence type="ECO:0000256" key="3">
    <source>
        <dbReference type="ARBA" id="ARBA00022840"/>
    </source>
</evidence>
<comment type="similarity">
    <text evidence="1">Belongs to the protein kinase superfamily. STE Ser/Thr protein kinase family. STE20 subfamily.</text>
</comment>
<keyword evidence="6" id="KW-1185">Reference proteome</keyword>
<protein>
    <recommendedName>
        <fullName evidence="4">Protein kinase domain-containing protein</fullName>
    </recommendedName>
</protein>
<dbReference type="PROSITE" id="PS50011">
    <property type="entry name" value="PROTEIN_KINASE_DOM"/>
    <property type="match status" value="1"/>
</dbReference>
<accession>A0A917E105</accession>
<dbReference type="PROSITE" id="PS00108">
    <property type="entry name" value="PROTEIN_KINASE_ST"/>
    <property type="match status" value="1"/>
</dbReference>
<dbReference type="Gene3D" id="1.10.510.10">
    <property type="entry name" value="Transferase(Phosphotransferase) domain 1"/>
    <property type="match status" value="1"/>
</dbReference>
<dbReference type="PANTHER" id="PTHR45832:SF22">
    <property type="entry name" value="SERINE_THREONINE-PROTEIN KINASE SAMKA-RELATED"/>
    <property type="match status" value="1"/>
</dbReference>
<dbReference type="Proteomes" id="UP000644699">
    <property type="component" value="Unassembled WGS sequence"/>
</dbReference>
<keyword evidence="2" id="KW-0547">Nucleotide-binding</keyword>
<reference evidence="5" key="1">
    <citation type="journal article" date="2014" name="Int. J. Syst. Evol. Microbiol.">
        <title>Complete genome sequence of Corynebacterium casei LMG S-19264T (=DSM 44701T), isolated from a smear-ripened cheese.</title>
        <authorList>
            <consortium name="US DOE Joint Genome Institute (JGI-PGF)"/>
            <person name="Walter F."/>
            <person name="Albersmeier A."/>
            <person name="Kalinowski J."/>
            <person name="Ruckert C."/>
        </authorList>
    </citation>
    <scope>NUCLEOTIDE SEQUENCE</scope>
    <source>
        <strain evidence="5">CGMCC 1.15367</strain>
    </source>
</reference>
<evidence type="ECO:0000256" key="2">
    <source>
        <dbReference type="ARBA" id="ARBA00022741"/>
    </source>
</evidence>
<name>A0A917E105_9HYPH</name>
<sequence length="347" mass="39503">MLKPYNKAEVAFDFIREIGQDGRNSRTWLSRDHQLDAEIVTKQIAKAKLGDPDEFFAESKALYASAHPNVVQIHYACQDADHVYVAMPYYERGSVKDLISNGRFMTVREIVAVGCQTLSGLHNIHSKRLVHFDVKPDNILLSLRGEALLSDFGQAKRMNFVGVAEQDRHYTPMIPPEAMRNAEFDVTFDVYQIGLTLYRMCVGNGAFYEQLAKYGRGITDRDGFRFDVRNGRFPDRSTFPAHIPSKLRNIVRKCLQVDPAQRYPSALAVANALSGIDDLTFDWRMTRTPDNTTWTKNENGTEYSFVLNPDRSCELTKTVNGGRRTRVRDECRANISEKEVQKVLGSY</sequence>
<evidence type="ECO:0000259" key="4">
    <source>
        <dbReference type="PROSITE" id="PS50011"/>
    </source>
</evidence>
<dbReference type="Pfam" id="PF00069">
    <property type="entry name" value="Pkinase"/>
    <property type="match status" value="1"/>
</dbReference>
<dbReference type="AlphaFoldDB" id="A0A917E105"/>
<evidence type="ECO:0000256" key="1">
    <source>
        <dbReference type="ARBA" id="ARBA00008874"/>
    </source>
</evidence>
<keyword evidence="3" id="KW-0067">ATP-binding</keyword>
<dbReference type="PANTHER" id="PTHR45832">
    <property type="entry name" value="SERINE/THREONINE-PROTEIN KINASE SAMKA-RELATED-RELATED"/>
    <property type="match status" value="1"/>
</dbReference>
<gene>
    <name evidence="5" type="ORF">GCM10011390_02840</name>
</gene>
<dbReference type="InterPro" id="IPR051931">
    <property type="entry name" value="PAK3-like"/>
</dbReference>
<dbReference type="InterPro" id="IPR008271">
    <property type="entry name" value="Ser/Thr_kinase_AS"/>
</dbReference>
<organism evidence="5 6">
    <name type="scientific">Aureimonas endophytica</name>
    <dbReference type="NCBI Taxonomy" id="2027858"/>
    <lineage>
        <taxon>Bacteria</taxon>
        <taxon>Pseudomonadati</taxon>
        <taxon>Pseudomonadota</taxon>
        <taxon>Alphaproteobacteria</taxon>
        <taxon>Hyphomicrobiales</taxon>
        <taxon>Aurantimonadaceae</taxon>
        <taxon>Aureimonas</taxon>
    </lineage>
</organism>
<feature type="domain" description="Protein kinase" evidence="4">
    <location>
        <begin position="12"/>
        <end position="281"/>
    </location>
</feature>
<dbReference type="InterPro" id="IPR000719">
    <property type="entry name" value="Prot_kinase_dom"/>
</dbReference>
<dbReference type="CDD" id="cd14014">
    <property type="entry name" value="STKc_PknB_like"/>
    <property type="match status" value="1"/>
</dbReference>
<dbReference type="SMART" id="SM00220">
    <property type="entry name" value="S_TKc"/>
    <property type="match status" value="1"/>
</dbReference>
<proteinExistence type="inferred from homology"/>
<evidence type="ECO:0000313" key="5">
    <source>
        <dbReference type="EMBL" id="GGD87575.1"/>
    </source>
</evidence>
<dbReference type="InterPro" id="IPR011009">
    <property type="entry name" value="Kinase-like_dom_sf"/>
</dbReference>
<dbReference type="GO" id="GO:0005524">
    <property type="term" value="F:ATP binding"/>
    <property type="evidence" value="ECO:0007669"/>
    <property type="project" value="UniProtKB-KW"/>
</dbReference>
<reference evidence="5" key="2">
    <citation type="submission" date="2020-09" db="EMBL/GenBank/DDBJ databases">
        <authorList>
            <person name="Sun Q."/>
            <person name="Zhou Y."/>
        </authorList>
    </citation>
    <scope>NUCLEOTIDE SEQUENCE</scope>
    <source>
        <strain evidence="5">CGMCC 1.15367</strain>
    </source>
</reference>